<dbReference type="Proteomes" id="UP001596317">
    <property type="component" value="Unassembled WGS sequence"/>
</dbReference>
<dbReference type="Pfam" id="PF03551">
    <property type="entry name" value="PadR"/>
    <property type="match status" value="1"/>
</dbReference>
<protein>
    <submittedName>
        <fullName evidence="2">PadR family transcriptional regulator</fullName>
    </submittedName>
</protein>
<gene>
    <name evidence="2" type="ORF">ACFP90_20780</name>
</gene>
<evidence type="ECO:0000259" key="1">
    <source>
        <dbReference type="Pfam" id="PF03551"/>
    </source>
</evidence>
<dbReference type="Gene3D" id="1.10.10.10">
    <property type="entry name" value="Winged helix-like DNA-binding domain superfamily/Winged helix DNA-binding domain"/>
    <property type="match status" value="1"/>
</dbReference>
<feature type="domain" description="Transcription regulator PadR N-terminal" evidence="1">
    <location>
        <begin position="37"/>
        <end position="83"/>
    </location>
</feature>
<evidence type="ECO:0000313" key="3">
    <source>
        <dbReference type="Proteomes" id="UP001596317"/>
    </source>
</evidence>
<dbReference type="InterPro" id="IPR005149">
    <property type="entry name" value="Tscrpt_reg_PadR_N"/>
</dbReference>
<accession>A0ABW1ZPZ5</accession>
<dbReference type="EMBL" id="JBHSWB010000002">
    <property type="protein sequence ID" value="MFC6662492.1"/>
    <property type="molecule type" value="Genomic_DNA"/>
</dbReference>
<comment type="caution">
    <text evidence="2">The sequence shown here is derived from an EMBL/GenBank/DDBJ whole genome shotgun (WGS) entry which is preliminary data.</text>
</comment>
<sequence>MPRGIQINKNALKVMKVLYDDLDGEHYGVSLGQASGLGNGTLYPILDKLEDLGFLTGDWEKEPAGRRPRFLYRLTAEGIQAFQAERAALFGTPEVHHV</sequence>
<reference evidence="3" key="1">
    <citation type="journal article" date="2019" name="Int. J. Syst. Evol. Microbiol.">
        <title>The Global Catalogue of Microorganisms (GCM) 10K type strain sequencing project: providing services to taxonomists for standard genome sequencing and annotation.</title>
        <authorList>
            <consortium name="The Broad Institute Genomics Platform"/>
            <consortium name="The Broad Institute Genome Sequencing Center for Infectious Disease"/>
            <person name="Wu L."/>
            <person name="Ma J."/>
        </authorList>
    </citation>
    <scope>NUCLEOTIDE SEQUENCE [LARGE SCALE GENOMIC DNA]</scope>
    <source>
        <strain evidence="3">CCUG 63830</strain>
    </source>
</reference>
<dbReference type="RefSeq" id="WP_224612136.1">
    <property type="nucleotide sequence ID" value="NZ_JAIQXV010000023.1"/>
</dbReference>
<dbReference type="InterPro" id="IPR036390">
    <property type="entry name" value="WH_DNA-bd_sf"/>
</dbReference>
<dbReference type="InterPro" id="IPR036388">
    <property type="entry name" value="WH-like_DNA-bd_sf"/>
</dbReference>
<keyword evidence="3" id="KW-1185">Reference proteome</keyword>
<dbReference type="SUPFAM" id="SSF46785">
    <property type="entry name" value="Winged helix' DNA-binding domain"/>
    <property type="match status" value="1"/>
</dbReference>
<evidence type="ECO:0000313" key="2">
    <source>
        <dbReference type="EMBL" id="MFC6662492.1"/>
    </source>
</evidence>
<name>A0ABW1ZPZ5_9DEIO</name>
<organism evidence="2 3">
    <name type="scientific">Deinococcus multiflagellatus</name>
    <dbReference type="NCBI Taxonomy" id="1656887"/>
    <lineage>
        <taxon>Bacteria</taxon>
        <taxon>Thermotogati</taxon>
        <taxon>Deinococcota</taxon>
        <taxon>Deinococci</taxon>
        <taxon>Deinococcales</taxon>
        <taxon>Deinococcaceae</taxon>
        <taxon>Deinococcus</taxon>
    </lineage>
</organism>
<proteinExistence type="predicted"/>